<comment type="caution">
    <text evidence="3">The sequence shown here is derived from an EMBL/GenBank/DDBJ whole genome shotgun (WGS) entry which is preliminary data.</text>
</comment>
<reference evidence="3 4" key="1">
    <citation type="submission" date="2020-08" db="EMBL/GenBank/DDBJ databases">
        <title>Genomic Encyclopedia of Type Strains, Phase III (KMG-III): the genomes of soil and plant-associated and newly described type strains.</title>
        <authorList>
            <person name="Whitman W."/>
        </authorList>
    </citation>
    <scope>NUCLEOTIDE SEQUENCE [LARGE SCALE GENOMIC DNA]</scope>
    <source>
        <strain evidence="3 4">CECT 3146</strain>
    </source>
</reference>
<feature type="chain" id="PRO_5031004981" evidence="2">
    <location>
        <begin position="29"/>
        <end position="229"/>
    </location>
</feature>
<proteinExistence type="predicted"/>
<feature type="compositionally biased region" description="Polar residues" evidence="1">
    <location>
        <begin position="41"/>
        <end position="52"/>
    </location>
</feature>
<name>A0A7W8B343_STRST</name>
<accession>A0A7W8B343</accession>
<protein>
    <submittedName>
        <fullName evidence="3">Uncharacterized protein</fullName>
    </submittedName>
</protein>
<dbReference type="Proteomes" id="UP000549009">
    <property type="component" value="Unassembled WGS sequence"/>
</dbReference>
<keyword evidence="2" id="KW-0732">Signal</keyword>
<organism evidence="3 4">
    <name type="scientific">Streptomyces spectabilis</name>
    <dbReference type="NCBI Taxonomy" id="68270"/>
    <lineage>
        <taxon>Bacteria</taxon>
        <taxon>Bacillati</taxon>
        <taxon>Actinomycetota</taxon>
        <taxon>Actinomycetes</taxon>
        <taxon>Kitasatosporales</taxon>
        <taxon>Streptomycetaceae</taxon>
        <taxon>Streptomyces</taxon>
    </lineage>
</organism>
<evidence type="ECO:0000313" key="3">
    <source>
        <dbReference type="EMBL" id="MBB5109426.1"/>
    </source>
</evidence>
<dbReference type="AlphaFoldDB" id="A0A7W8B343"/>
<dbReference type="EMBL" id="JACHJD010000028">
    <property type="protein sequence ID" value="MBB5109426.1"/>
    <property type="molecule type" value="Genomic_DNA"/>
</dbReference>
<feature type="signal peptide" evidence="2">
    <location>
        <begin position="1"/>
        <end position="28"/>
    </location>
</feature>
<gene>
    <name evidence="3" type="ORF">FHS40_008554</name>
</gene>
<keyword evidence="4" id="KW-1185">Reference proteome</keyword>
<sequence length="229" mass="24732">MRRTSMRRVLIPAAALVLTASLGSTAHAEQSTDAAPEEVSSEQVATQETSDSAVEGPTMSAEEVALEDKLDALPEVSNDSSAPPRCDYPYKKWLKITSKKNYHVPSWWNGTLFKDGPGGTMKVKVEKAGKISVEVSGSIEASANAIIAKSKATFGIKVVGEVGITVGHEYSHDIPGRKYGHLQYGSWGYKTKWTKYETSADRCGKVKLGSGSAKLPTKSTGWRFWTTSS</sequence>
<evidence type="ECO:0000256" key="2">
    <source>
        <dbReference type="SAM" id="SignalP"/>
    </source>
</evidence>
<feature type="region of interest" description="Disordered" evidence="1">
    <location>
        <begin position="27"/>
        <end position="61"/>
    </location>
</feature>
<evidence type="ECO:0000256" key="1">
    <source>
        <dbReference type="SAM" id="MobiDB-lite"/>
    </source>
</evidence>
<evidence type="ECO:0000313" key="4">
    <source>
        <dbReference type="Proteomes" id="UP000549009"/>
    </source>
</evidence>
<dbReference type="RefSeq" id="WP_229879749.1">
    <property type="nucleotide sequence ID" value="NZ_BMSQ01000033.1"/>
</dbReference>